<dbReference type="PANTHER" id="PTHR12714">
    <property type="entry name" value="PROTEIN-S ISOPRENYLCYSTEINE O-METHYLTRANSFERASE"/>
    <property type="match status" value="1"/>
</dbReference>
<dbReference type="InterPro" id="IPR007269">
    <property type="entry name" value="ICMT_MeTrfase"/>
</dbReference>
<reference evidence="6 7" key="1">
    <citation type="submission" date="2024-05" db="EMBL/GenBank/DDBJ databases">
        <title>A draft genome resource for the thread blight pathogen Marasmius tenuissimus strain MS-2.</title>
        <authorList>
            <person name="Yulfo-Soto G.E."/>
            <person name="Baruah I.K."/>
            <person name="Amoako-Attah I."/>
            <person name="Bukari Y."/>
            <person name="Meinhardt L.W."/>
            <person name="Bailey B.A."/>
            <person name="Cohen S.P."/>
        </authorList>
    </citation>
    <scope>NUCLEOTIDE SEQUENCE [LARGE SCALE GENOMIC DNA]</scope>
    <source>
        <strain evidence="6 7">MS-2</strain>
    </source>
</reference>
<gene>
    <name evidence="6" type="primary">STE14</name>
    <name evidence="6" type="ORF">AAF712_001882</name>
</gene>
<keyword evidence="2 5" id="KW-0812">Transmembrane</keyword>
<name>A0ABR3A9U3_9AGAR</name>
<evidence type="ECO:0000256" key="1">
    <source>
        <dbReference type="ARBA" id="ARBA00004141"/>
    </source>
</evidence>
<dbReference type="GO" id="GO:0004671">
    <property type="term" value="F:protein C-terminal S-isoprenylcysteine carboxyl O-methyltransferase activity"/>
    <property type="evidence" value="ECO:0007669"/>
    <property type="project" value="UniProtKB-EC"/>
</dbReference>
<evidence type="ECO:0000256" key="5">
    <source>
        <dbReference type="RuleBase" id="RU362022"/>
    </source>
</evidence>
<comment type="caution">
    <text evidence="6">The sequence shown here is derived from an EMBL/GenBank/DDBJ whole genome shotgun (WGS) entry which is preliminary data.</text>
</comment>
<evidence type="ECO:0000256" key="4">
    <source>
        <dbReference type="ARBA" id="ARBA00023136"/>
    </source>
</evidence>
<evidence type="ECO:0000256" key="2">
    <source>
        <dbReference type="ARBA" id="ARBA00022692"/>
    </source>
</evidence>
<comment type="subcellular location">
    <subcellularLocation>
        <location evidence="5">Endoplasmic reticulum membrane</location>
        <topology evidence="5">Multi-pass membrane protein</topology>
    </subcellularLocation>
    <subcellularLocation>
        <location evidence="1">Membrane</location>
        <topology evidence="1">Multi-pass membrane protein</topology>
    </subcellularLocation>
</comment>
<keyword evidence="6" id="KW-0808">Transferase</keyword>
<proteinExistence type="inferred from homology"/>
<dbReference type="Pfam" id="PF04140">
    <property type="entry name" value="ICMT"/>
    <property type="match status" value="1"/>
</dbReference>
<feature type="transmembrane region" description="Helical" evidence="5">
    <location>
        <begin position="76"/>
        <end position="95"/>
    </location>
</feature>
<feature type="transmembrane region" description="Helical" evidence="5">
    <location>
        <begin position="43"/>
        <end position="64"/>
    </location>
</feature>
<protein>
    <recommendedName>
        <fullName evidence="5">Protein-S-isoprenylcysteine O-methyltransferase</fullName>
        <ecNumber evidence="5">2.1.1.100</ecNumber>
    </recommendedName>
</protein>
<comment type="similarity">
    <text evidence="5">Belongs to the class VI-like SAM-binding methyltransferase superfamily. Isoprenylcysteine carboxyl methyltransferase family.</text>
</comment>
<dbReference type="GO" id="GO:0032259">
    <property type="term" value="P:methylation"/>
    <property type="evidence" value="ECO:0007669"/>
    <property type="project" value="UniProtKB-KW"/>
</dbReference>
<dbReference type="EC" id="2.1.1.100" evidence="5"/>
<dbReference type="PANTHER" id="PTHR12714:SF9">
    <property type="entry name" value="PROTEIN-S-ISOPRENYLCYSTEINE O-METHYLTRANSFERASE"/>
    <property type="match status" value="1"/>
</dbReference>
<evidence type="ECO:0000256" key="3">
    <source>
        <dbReference type="ARBA" id="ARBA00022989"/>
    </source>
</evidence>
<keyword evidence="7" id="KW-1185">Reference proteome</keyword>
<keyword evidence="5" id="KW-0949">S-adenosyl-L-methionine</keyword>
<sequence length="191" mass="21312">MSAPTQDGLDERLRMREQTLNHPLHTQPDKDVVIHGNLPNTPLVASLISFILGSLFSLGFFAFVSGGLSQYSWATYQLGFFLAAWSAFHWGEYAVTAGWNLDKCSVDSFLLDNGYVYHVANGSAVVEYLITLYFKPSWKSHAYLSQIGIIMVIVGQILRSTAMIHASTNFSHAVAYRKRFGHRLVTDGVYS</sequence>
<keyword evidence="4 5" id="KW-0472">Membrane</keyword>
<keyword evidence="3 5" id="KW-1133">Transmembrane helix</keyword>
<organism evidence="6 7">
    <name type="scientific">Marasmius tenuissimus</name>
    <dbReference type="NCBI Taxonomy" id="585030"/>
    <lineage>
        <taxon>Eukaryota</taxon>
        <taxon>Fungi</taxon>
        <taxon>Dikarya</taxon>
        <taxon>Basidiomycota</taxon>
        <taxon>Agaricomycotina</taxon>
        <taxon>Agaricomycetes</taxon>
        <taxon>Agaricomycetidae</taxon>
        <taxon>Agaricales</taxon>
        <taxon>Marasmiineae</taxon>
        <taxon>Marasmiaceae</taxon>
        <taxon>Marasmius</taxon>
    </lineage>
</organism>
<comment type="catalytic activity">
    <reaction evidence="5">
        <text>[protein]-C-terminal S-[(2E,6E)-farnesyl]-L-cysteine + S-adenosyl-L-methionine = [protein]-C-terminal S-[(2E,6E)-farnesyl]-L-cysteine methyl ester + S-adenosyl-L-homocysteine</text>
        <dbReference type="Rhea" id="RHEA:21672"/>
        <dbReference type="Rhea" id="RHEA-COMP:12125"/>
        <dbReference type="Rhea" id="RHEA-COMP:12126"/>
        <dbReference type="ChEBI" id="CHEBI:57856"/>
        <dbReference type="ChEBI" id="CHEBI:59789"/>
        <dbReference type="ChEBI" id="CHEBI:90510"/>
        <dbReference type="ChEBI" id="CHEBI:90511"/>
        <dbReference type="EC" id="2.1.1.100"/>
    </reaction>
</comment>
<evidence type="ECO:0000313" key="7">
    <source>
        <dbReference type="Proteomes" id="UP001437256"/>
    </source>
</evidence>
<feature type="transmembrane region" description="Helical" evidence="5">
    <location>
        <begin position="141"/>
        <end position="158"/>
    </location>
</feature>
<keyword evidence="5 6" id="KW-0489">Methyltransferase</keyword>
<dbReference type="Gene3D" id="1.20.120.1630">
    <property type="match status" value="1"/>
</dbReference>
<dbReference type="EMBL" id="JBBXMP010000005">
    <property type="protein sequence ID" value="KAL0070661.1"/>
    <property type="molecule type" value="Genomic_DNA"/>
</dbReference>
<accession>A0ABR3A9U3</accession>
<dbReference type="Proteomes" id="UP001437256">
    <property type="component" value="Unassembled WGS sequence"/>
</dbReference>
<evidence type="ECO:0000313" key="6">
    <source>
        <dbReference type="EMBL" id="KAL0070661.1"/>
    </source>
</evidence>
<feature type="transmembrane region" description="Helical" evidence="5">
    <location>
        <begin position="115"/>
        <end position="134"/>
    </location>
</feature>
<keyword evidence="5" id="KW-0256">Endoplasmic reticulum</keyword>